<evidence type="ECO:0000259" key="11">
    <source>
        <dbReference type="Pfam" id="PF00768"/>
    </source>
</evidence>
<evidence type="ECO:0000256" key="8">
    <source>
        <dbReference type="PIRSR" id="PIRSR618044-2"/>
    </source>
</evidence>
<evidence type="ECO:0000313" key="13">
    <source>
        <dbReference type="Proteomes" id="UP000034302"/>
    </source>
</evidence>
<evidence type="ECO:0000256" key="1">
    <source>
        <dbReference type="ARBA" id="ARBA00007164"/>
    </source>
</evidence>
<dbReference type="GO" id="GO:0006508">
    <property type="term" value="P:proteolysis"/>
    <property type="evidence" value="ECO:0007669"/>
    <property type="project" value="InterPro"/>
</dbReference>
<keyword evidence="4" id="KW-0133">Cell shape</keyword>
<keyword evidence="12" id="KW-0645">Protease</keyword>
<dbReference type="Proteomes" id="UP000034302">
    <property type="component" value="Unassembled WGS sequence"/>
</dbReference>
<feature type="active site" description="Proton acceptor" evidence="7">
    <location>
        <position position="143"/>
    </location>
</feature>
<feature type="active site" evidence="7">
    <location>
        <position position="196"/>
    </location>
</feature>
<dbReference type="Gene3D" id="3.40.710.10">
    <property type="entry name" value="DD-peptidase/beta-lactamase superfamily"/>
    <property type="match status" value="1"/>
</dbReference>
<comment type="caution">
    <text evidence="12">The sequence shown here is derived from an EMBL/GenBank/DDBJ whole genome shotgun (WGS) entry which is preliminary data.</text>
</comment>
<sequence length="355" mass="40042">MNKDLKQEKPKEEIKSDNRYNRKLLNQAYKKAKKAREVEKKNKRKKKFLRIFIYTLIPIVLISIVLSIFFLLPKNIDFIEAVEKDSSKIFYEWGSEGVNHSQSLDISVINLSATSSIVFNPKNGAILFERNSTEKRSIASLTKIVSAIIILENYDLNESIEVSVENIPQDLDWTLGLVNGDKVMVEDLLKSMLISSYNDSGYILANAYPDGGYAGFVSAMNRKAKALQMNNSHFSNPSGLDDEGNYSTAMDLALLLSSATNYSKILEITALSKDTIKWNSKEGLVSKEILTTNQLYGINSYVRGLKTGVTDLAGECFVGYFVYPNSEELITVVLQSKDRFKDTTLLEKYSRQLLK</sequence>
<evidence type="ECO:0000256" key="2">
    <source>
        <dbReference type="ARBA" id="ARBA00022729"/>
    </source>
</evidence>
<dbReference type="PANTHER" id="PTHR21581">
    <property type="entry name" value="D-ALANYL-D-ALANINE CARBOXYPEPTIDASE"/>
    <property type="match status" value="1"/>
</dbReference>
<dbReference type="GO" id="GO:0008360">
    <property type="term" value="P:regulation of cell shape"/>
    <property type="evidence" value="ECO:0007669"/>
    <property type="project" value="UniProtKB-KW"/>
</dbReference>
<feature type="transmembrane region" description="Helical" evidence="10">
    <location>
        <begin position="51"/>
        <end position="72"/>
    </location>
</feature>
<evidence type="ECO:0000256" key="5">
    <source>
        <dbReference type="ARBA" id="ARBA00022984"/>
    </source>
</evidence>
<evidence type="ECO:0000256" key="9">
    <source>
        <dbReference type="RuleBase" id="RU004016"/>
    </source>
</evidence>
<dbReference type="SUPFAM" id="SSF56601">
    <property type="entry name" value="beta-lactamase/transpeptidase-like"/>
    <property type="match status" value="1"/>
</dbReference>
<comment type="similarity">
    <text evidence="1 9">Belongs to the peptidase S11 family.</text>
</comment>
<evidence type="ECO:0000256" key="3">
    <source>
        <dbReference type="ARBA" id="ARBA00022801"/>
    </source>
</evidence>
<keyword evidence="2" id="KW-0732">Signal</keyword>
<dbReference type="PANTHER" id="PTHR21581:SF6">
    <property type="entry name" value="TRAFFICKING PROTEIN PARTICLE COMPLEX SUBUNIT 12"/>
    <property type="match status" value="1"/>
</dbReference>
<dbReference type="InterPro" id="IPR001967">
    <property type="entry name" value="Peptidase_S11_N"/>
</dbReference>
<name>A0A0G0BYX7_9BACT</name>
<evidence type="ECO:0000256" key="10">
    <source>
        <dbReference type="SAM" id="Phobius"/>
    </source>
</evidence>
<keyword evidence="5" id="KW-0573">Peptidoglycan synthesis</keyword>
<evidence type="ECO:0000313" key="12">
    <source>
        <dbReference type="EMBL" id="KKP44090.1"/>
    </source>
</evidence>
<dbReference type="GO" id="GO:0009252">
    <property type="term" value="P:peptidoglycan biosynthetic process"/>
    <property type="evidence" value="ECO:0007669"/>
    <property type="project" value="UniProtKB-KW"/>
</dbReference>
<accession>A0A0G0BYX7</accession>
<dbReference type="Pfam" id="PF00768">
    <property type="entry name" value="Peptidase_S11"/>
    <property type="match status" value="1"/>
</dbReference>
<evidence type="ECO:0000256" key="7">
    <source>
        <dbReference type="PIRSR" id="PIRSR618044-1"/>
    </source>
</evidence>
<dbReference type="GO" id="GO:0009002">
    <property type="term" value="F:serine-type D-Ala-D-Ala carboxypeptidase activity"/>
    <property type="evidence" value="ECO:0007669"/>
    <property type="project" value="UniProtKB-EC"/>
</dbReference>
<dbReference type="EC" id="3.4.16.4" evidence="12"/>
<keyword evidence="10" id="KW-1133">Transmembrane helix</keyword>
<dbReference type="GO" id="GO:0071555">
    <property type="term" value="P:cell wall organization"/>
    <property type="evidence" value="ECO:0007669"/>
    <property type="project" value="UniProtKB-KW"/>
</dbReference>
<dbReference type="AlphaFoldDB" id="A0A0G0BYX7"/>
<keyword evidence="3 12" id="KW-0378">Hydrolase</keyword>
<dbReference type="InterPro" id="IPR018044">
    <property type="entry name" value="Peptidase_S11"/>
</dbReference>
<keyword evidence="12" id="KW-0121">Carboxypeptidase</keyword>
<dbReference type="PRINTS" id="PR00725">
    <property type="entry name" value="DADACBPTASE1"/>
</dbReference>
<feature type="active site" description="Acyl-ester intermediate" evidence="7">
    <location>
        <position position="140"/>
    </location>
</feature>
<organism evidence="12 13">
    <name type="scientific">candidate division WS6 bacterium GW2011_GWC1_33_20</name>
    <dbReference type="NCBI Taxonomy" id="1619089"/>
    <lineage>
        <taxon>Bacteria</taxon>
        <taxon>Candidatus Dojkabacteria</taxon>
    </lineage>
</organism>
<gene>
    <name evidence="12" type="ORF">UR34_C0006G0011</name>
</gene>
<feature type="domain" description="Peptidase S11 D-alanyl-D-alanine carboxypeptidase A N-terminal" evidence="11">
    <location>
        <begin position="110"/>
        <end position="337"/>
    </location>
</feature>
<keyword evidence="6" id="KW-0961">Cell wall biogenesis/degradation</keyword>
<proteinExistence type="inferred from homology"/>
<protein>
    <submittedName>
        <fullName evidence="12">Serine-type D-Ala-D-Ala carboxypeptidase, D-alanyl-D-alanine carboxypeptidase (Penicillin-binding protein 5/6)</fullName>
        <ecNumber evidence="12">3.4.16.4</ecNumber>
    </submittedName>
</protein>
<dbReference type="InterPro" id="IPR012338">
    <property type="entry name" value="Beta-lactam/transpept-like"/>
</dbReference>
<evidence type="ECO:0000256" key="6">
    <source>
        <dbReference type="ARBA" id="ARBA00023316"/>
    </source>
</evidence>
<keyword evidence="10" id="KW-0472">Membrane</keyword>
<evidence type="ECO:0000256" key="4">
    <source>
        <dbReference type="ARBA" id="ARBA00022960"/>
    </source>
</evidence>
<feature type="binding site" evidence="8">
    <location>
        <position position="306"/>
    </location>
    <ligand>
        <name>substrate</name>
    </ligand>
</feature>
<keyword evidence="10" id="KW-0812">Transmembrane</keyword>
<dbReference type="EMBL" id="LBOV01000006">
    <property type="protein sequence ID" value="KKP44090.1"/>
    <property type="molecule type" value="Genomic_DNA"/>
</dbReference>
<reference evidence="12 13" key="1">
    <citation type="journal article" date="2015" name="Nature">
        <title>rRNA introns, odd ribosomes, and small enigmatic genomes across a large radiation of phyla.</title>
        <authorList>
            <person name="Brown C.T."/>
            <person name="Hug L.A."/>
            <person name="Thomas B.C."/>
            <person name="Sharon I."/>
            <person name="Castelle C.J."/>
            <person name="Singh A."/>
            <person name="Wilkins M.J."/>
            <person name="Williams K.H."/>
            <person name="Banfield J.F."/>
        </authorList>
    </citation>
    <scope>NUCLEOTIDE SEQUENCE [LARGE SCALE GENOMIC DNA]</scope>
</reference>